<gene>
    <name evidence="2" type="ORF">PW52_12675</name>
</gene>
<dbReference type="Gene3D" id="2.60.40.10">
    <property type="entry name" value="Immunoglobulins"/>
    <property type="match status" value="2"/>
</dbReference>
<dbReference type="NCBIfam" id="NF038133">
    <property type="entry name" value="choice_anch_L"/>
    <property type="match status" value="1"/>
</dbReference>
<dbReference type="Pfam" id="PF13585">
    <property type="entry name" value="CHU_C"/>
    <property type="match status" value="1"/>
</dbReference>
<keyword evidence="1" id="KW-0732">Signal</keyword>
<evidence type="ECO:0000313" key="2">
    <source>
        <dbReference type="EMBL" id="KJD34953.1"/>
    </source>
</evidence>
<name>A0A0D7W8E5_9FLAO</name>
<comment type="caution">
    <text evidence="2">The sequence shown here is derived from an EMBL/GenBank/DDBJ whole genome shotgun (WGS) entry which is preliminary data.</text>
</comment>
<dbReference type="Proteomes" id="UP000032578">
    <property type="component" value="Unassembled WGS sequence"/>
</dbReference>
<dbReference type="RefSeq" id="WP_044633332.1">
    <property type="nucleotide sequence ID" value="NZ_JTDW01000010.1"/>
</dbReference>
<proteinExistence type="predicted"/>
<dbReference type="EMBL" id="JTDW01000010">
    <property type="protein sequence ID" value="KJD34953.1"/>
    <property type="molecule type" value="Genomic_DNA"/>
</dbReference>
<dbReference type="PATRIC" id="fig|1435349.4.peg.554"/>
<dbReference type="InterPro" id="IPR026341">
    <property type="entry name" value="T9SS_type_B"/>
</dbReference>
<evidence type="ECO:0000313" key="3">
    <source>
        <dbReference type="Proteomes" id="UP000032578"/>
    </source>
</evidence>
<accession>A0A0D7W8E5</accession>
<dbReference type="AlphaFoldDB" id="A0A0D7W8E5"/>
<protein>
    <recommendedName>
        <fullName evidence="4">Ig-like domain-containing protein</fullName>
    </recommendedName>
</protein>
<dbReference type="STRING" id="1435349.PW52_12675"/>
<feature type="signal peptide" evidence="1">
    <location>
        <begin position="1"/>
        <end position="17"/>
    </location>
</feature>
<dbReference type="OrthoDB" id="9765926at2"/>
<sequence length="675" mass="74712">MKHLLFNILFISAFSFAQNVQVESATYTAQQLIEDILIDSNCITDVVVTNVVGGNFGGTDQSFGYFDANNSSFPFTNGIVLSTGKLTNVQGPNTTLSDDDATNWTGDSDLETILNETNTLNATIIEFEFKSVASQISFNYVFASEEYQENNSSTCQYSDLFGFLIKEKNATNFTNIALVPNTQTPVKVTTVHPEIPNSCSAENESYFGSWNDASAPINFNGQTAVLTAIANTIPNETYHVKLVIADEQNYRYDSAVFLEAGSFKLSTDLGEDRLIDTNNPLCENDTLTLDASQLGNNTYKWFKDSAEIIGAINETFTVEEAGTYNVEVELQGQCTSYGEITIEYFTPFTINNLNLTVCDDDSDGHTIFNLDDLKATILSNFQEPPNINFYTDTNESDEISGNYQNTQANSQTIYVKIKNDIDCYELSPITLQALEVPQFLNTETYTYCINTYPDTITIDSGIINADDNTTSYQWFLNNTEISQNTASIQINEAGTYTIIATFLNGCSASNSITVNTSSTAIIKDVIVTEGSTNNTISVIVSGAGNYEYVLNNTSPQQNNTFTNVQAGLHTISIYDTNGCESIETEVSVFGFPNFFTPNNDGINDTWNVIGLSTEINANIYIQIFNRYGKLLKQINPLSAGWDGLYQGQILPNDDYWFYIQLPDGKTYKGHFSLKH</sequence>
<keyword evidence="3" id="KW-1185">Reference proteome</keyword>
<evidence type="ECO:0008006" key="4">
    <source>
        <dbReference type="Google" id="ProtNLM"/>
    </source>
</evidence>
<organism evidence="2 3">
    <name type="scientific">Neotamlana sedimentorum</name>
    <dbReference type="NCBI Taxonomy" id="1435349"/>
    <lineage>
        <taxon>Bacteria</taxon>
        <taxon>Pseudomonadati</taxon>
        <taxon>Bacteroidota</taxon>
        <taxon>Flavobacteriia</taxon>
        <taxon>Flavobacteriales</taxon>
        <taxon>Flavobacteriaceae</taxon>
        <taxon>Neotamlana</taxon>
    </lineage>
</organism>
<evidence type="ECO:0000256" key="1">
    <source>
        <dbReference type="SAM" id="SignalP"/>
    </source>
</evidence>
<feature type="chain" id="PRO_5002325407" description="Ig-like domain-containing protein" evidence="1">
    <location>
        <begin position="18"/>
        <end position="675"/>
    </location>
</feature>
<dbReference type="NCBIfam" id="TIGR04131">
    <property type="entry name" value="Bac_Flav_CTERM"/>
    <property type="match status" value="1"/>
</dbReference>
<dbReference type="InterPro" id="IPR049804">
    <property type="entry name" value="Choice_anch_L"/>
</dbReference>
<reference evidence="2 3" key="1">
    <citation type="submission" date="2014-11" db="EMBL/GenBank/DDBJ databases">
        <title>Tamlana sedimentorum sp. nov., isolated from shallow sand sediments of the Sea of Japan.</title>
        <authorList>
            <person name="Romanenko L.A."/>
        </authorList>
    </citation>
    <scope>NUCLEOTIDE SEQUENCE [LARGE SCALE GENOMIC DNA]</scope>
    <source>
        <strain evidence="2 3">JCM 19808</strain>
    </source>
</reference>
<dbReference type="InterPro" id="IPR013783">
    <property type="entry name" value="Ig-like_fold"/>
</dbReference>